<feature type="region of interest" description="Disordered" evidence="1">
    <location>
        <begin position="73"/>
        <end position="191"/>
    </location>
</feature>
<evidence type="ECO:0000256" key="1">
    <source>
        <dbReference type="SAM" id="MobiDB-lite"/>
    </source>
</evidence>
<feature type="compositionally biased region" description="Basic and acidic residues" evidence="1">
    <location>
        <begin position="89"/>
        <end position="110"/>
    </location>
</feature>
<accession>D5G7Q8</accession>
<feature type="compositionally biased region" description="Basic and acidic residues" evidence="1">
    <location>
        <begin position="16"/>
        <end position="37"/>
    </location>
</feature>
<evidence type="ECO:0000313" key="3">
    <source>
        <dbReference type="EMBL" id="CAZ80551.1"/>
    </source>
</evidence>
<feature type="compositionally biased region" description="Acidic residues" evidence="1">
    <location>
        <begin position="222"/>
        <end position="238"/>
    </location>
</feature>
<feature type="compositionally biased region" description="Acidic residues" evidence="1">
    <location>
        <begin position="126"/>
        <end position="136"/>
    </location>
</feature>
<dbReference type="STRING" id="656061.D5G7Q8"/>
<evidence type="ECO:0000259" key="2">
    <source>
        <dbReference type="Pfam" id="PF09429"/>
    </source>
</evidence>
<sequence length="270" mass="29699">MQAWHKKEKAKQVKKGKAEKQKLRTEKLARRNPDRIQKQIDELQAIAEGGGHMSTGDRKLLADLQRDLAAVKKAKQTLGGGGEKVPAVPDRRAGVKRSAGEMEKKDEKRPPRPQHHHRQEEKGEEQGAEEEEESDSGESTSSSVRDIPMPAGTPPPLPTTTRAWPRGPRTAHQLPEKPASPAPAQTTYSAAPVLRDLRKEAVVFVPAAVKRKTFAGKATRSEEEEGGDGDGDGEEEEEGFVRKRINAAPDVDVEFSKFQAEMEEAPDEEA</sequence>
<dbReference type="KEGG" id="tml:GSTUM_00004683001"/>
<evidence type="ECO:0000313" key="4">
    <source>
        <dbReference type="Proteomes" id="UP000006911"/>
    </source>
</evidence>
<reference evidence="3 4" key="1">
    <citation type="journal article" date="2010" name="Nature">
        <title>Perigord black truffle genome uncovers evolutionary origins and mechanisms of symbiosis.</title>
        <authorList>
            <person name="Martin F."/>
            <person name="Kohler A."/>
            <person name="Murat C."/>
            <person name="Balestrini R."/>
            <person name="Coutinho P.M."/>
            <person name="Jaillon O."/>
            <person name="Montanini B."/>
            <person name="Morin E."/>
            <person name="Noel B."/>
            <person name="Percudani R."/>
            <person name="Porcel B."/>
            <person name="Rubini A."/>
            <person name="Amicucci A."/>
            <person name="Amselem J."/>
            <person name="Anthouard V."/>
            <person name="Arcioni S."/>
            <person name="Artiguenave F."/>
            <person name="Aury J.M."/>
            <person name="Ballario P."/>
            <person name="Bolchi A."/>
            <person name="Brenna A."/>
            <person name="Brun A."/>
            <person name="Buee M."/>
            <person name="Cantarel B."/>
            <person name="Chevalier G."/>
            <person name="Couloux A."/>
            <person name="Da Silva C."/>
            <person name="Denoeud F."/>
            <person name="Duplessis S."/>
            <person name="Ghignone S."/>
            <person name="Hilselberger B."/>
            <person name="Iotti M."/>
            <person name="Marcais B."/>
            <person name="Mello A."/>
            <person name="Miranda M."/>
            <person name="Pacioni G."/>
            <person name="Quesneville H."/>
            <person name="Riccioni C."/>
            <person name="Ruotolo R."/>
            <person name="Splivallo R."/>
            <person name="Stocchi V."/>
            <person name="Tisserant E."/>
            <person name="Viscomi A.R."/>
            <person name="Zambonelli A."/>
            <person name="Zampieri E."/>
            <person name="Henrissat B."/>
            <person name="Lebrun M.H."/>
            <person name="Paolocci F."/>
            <person name="Bonfante P."/>
            <person name="Ottonello S."/>
            <person name="Wincker P."/>
        </authorList>
    </citation>
    <scope>NUCLEOTIDE SEQUENCE [LARGE SCALE GENOMIC DNA]</scope>
    <source>
        <strain evidence="3 4">Mel28</strain>
    </source>
</reference>
<proteinExistence type="predicted"/>
<organism evidence="3 4">
    <name type="scientific">Tuber melanosporum (strain Mel28)</name>
    <name type="common">Perigord black truffle</name>
    <dbReference type="NCBI Taxonomy" id="656061"/>
    <lineage>
        <taxon>Eukaryota</taxon>
        <taxon>Fungi</taxon>
        <taxon>Dikarya</taxon>
        <taxon>Ascomycota</taxon>
        <taxon>Pezizomycotina</taxon>
        <taxon>Pezizomycetes</taxon>
        <taxon>Pezizales</taxon>
        <taxon>Tuberaceae</taxon>
        <taxon>Tuber</taxon>
    </lineage>
</organism>
<dbReference type="AlphaFoldDB" id="D5G7Q8"/>
<dbReference type="OMA" id="MPKERNF"/>
<dbReference type="GO" id="GO:0006396">
    <property type="term" value="P:RNA processing"/>
    <property type="evidence" value="ECO:0007669"/>
    <property type="project" value="InterPro"/>
</dbReference>
<dbReference type="RefSeq" id="XP_002836360.1">
    <property type="nucleotide sequence ID" value="XM_002836314.1"/>
</dbReference>
<feature type="region of interest" description="Disordered" evidence="1">
    <location>
        <begin position="1"/>
        <end position="37"/>
    </location>
</feature>
<feature type="compositionally biased region" description="Basic residues" evidence="1">
    <location>
        <begin position="1"/>
        <end position="15"/>
    </location>
</feature>
<dbReference type="HOGENOM" id="CLU_078580_0_0_1"/>
<dbReference type="Pfam" id="PF09429">
    <property type="entry name" value="Wbp11"/>
    <property type="match status" value="1"/>
</dbReference>
<feature type="region of interest" description="Disordered" evidence="1">
    <location>
        <begin position="210"/>
        <end position="240"/>
    </location>
</feature>
<name>D5G7Q8_TUBMM</name>
<gene>
    <name evidence="3" type="ORF">GSTUM_00004683001</name>
</gene>
<dbReference type="InterPro" id="IPR019007">
    <property type="entry name" value="Wbp11/ELF5/Saf1_N"/>
</dbReference>
<protein>
    <submittedName>
        <fullName evidence="3">(Perigord truffle) hypothetical protein</fullName>
    </submittedName>
</protein>
<dbReference type="InParanoid" id="D5G7Q8"/>
<dbReference type="EMBL" id="FN430031">
    <property type="protein sequence ID" value="CAZ80551.1"/>
    <property type="molecule type" value="Genomic_DNA"/>
</dbReference>
<dbReference type="GeneID" id="9187030"/>
<keyword evidence="4" id="KW-1185">Reference proteome</keyword>
<feature type="domain" description="Wbp11/ELF5/Saf1 N-terminal" evidence="2">
    <location>
        <begin position="1"/>
        <end position="73"/>
    </location>
</feature>
<dbReference type="eggNOG" id="ENOG502S9RI">
    <property type="taxonomic scope" value="Eukaryota"/>
</dbReference>
<dbReference type="Proteomes" id="UP000006911">
    <property type="component" value="Unassembled WGS sequence"/>
</dbReference>